<comment type="caution">
    <text evidence="4">The sequence shown here is derived from an EMBL/GenBank/DDBJ whole genome shotgun (WGS) entry which is preliminary data.</text>
</comment>
<dbReference type="SUPFAM" id="SSF55073">
    <property type="entry name" value="Nucleotide cyclase"/>
    <property type="match status" value="1"/>
</dbReference>
<dbReference type="PROSITE" id="PS50883">
    <property type="entry name" value="EAL"/>
    <property type="match status" value="1"/>
</dbReference>
<feature type="domain" description="EAL" evidence="2">
    <location>
        <begin position="341"/>
        <end position="594"/>
    </location>
</feature>
<dbReference type="PANTHER" id="PTHR44757">
    <property type="entry name" value="DIGUANYLATE CYCLASE DGCP"/>
    <property type="match status" value="1"/>
</dbReference>
<name>A0A0Q2MJZ9_VIBFU</name>
<dbReference type="SMART" id="SM00267">
    <property type="entry name" value="GGDEF"/>
    <property type="match status" value="1"/>
</dbReference>
<reference evidence="4 5" key="1">
    <citation type="submission" date="2015-08" db="EMBL/GenBank/DDBJ databases">
        <title>Antibacterial properties of a collection of Vibrionaceae strains.</title>
        <authorList>
            <person name="Giubergia S."/>
        </authorList>
    </citation>
    <scope>NUCLEOTIDE SEQUENCE [LARGE SCALE GENOMIC DNA]</scope>
    <source>
        <strain evidence="4 5">S0821</strain>
    </source>
</reference>
<feature type="transmembrane region" description="Helical" evidence="1">
    <location>
        <begin position="92"/>
        <end position="117"/>
    </location>
</feature>
<protein>
    <submittedName>
        <fullName evidence="4">Diguanylate phosphodiesterase</fullName>
    </submittedName>
</protein>
<evidence type="ECO:0000259" key="2">
    <source>
        <dbReference type="PROSITE" id="PS50883"/>
    </source>
</evidence>
<gene>
    <name evidence="4" type="ORF">AMR76_01390</name>
</gene>
<feature type="transmembrane region" description="Helical" evidence="1">
    <location>
        <begin position="12"/>
        <end position="34"/>
    </location>
</feature>
<dbReference type="InterPro" id="IPR029787">
    <property type="entry name" value="Nucleotide_cyclase"/>
</dbReference>
<dbReference type="InterPro" id="IPR001633">
    <property type="entry name" value="EAL_dom"/>
</dbReference>
<keyword evidence="1" id="KW-1133">Transmembrane helix</keyword>
<feature type="transmembrane region" description="Helical" evidence="1">
    <location>
        <begin position="138"/>
        <end position="154"/>
    </location>
</feature>
<dbReference type="InParanoid" id="A0A0Q2MJZ9"/>
<accession>A0A0Q2MJZ9</accession>
<evidence type="ECO:0000313" key="4">
    <source>
        <dbReference type="EMBL" id="KQH87970.1"/>
    </source>
</evidence>
<dbReference type="CDD" id="cd01948">
    <property type="entry name" value="EAL"/>
    <property type="match status" value="1"/>
</dbReference>
<feature type="domain" description="GGDEF" evidence="3">
    <location>
        <begin position="198"/>
        <end position="332"/>
    </location>
</feature>
<dbReference type="Gene3D" id="3.20.20.450">
    <property type="entry name" value="EAL domain"/>
    <property type="match status" value="1"/>
</dbReference>
<dbReference type="GeneID" id="50537757"/>
<dbReference type="InterPro" id="IPR043128">
    <property type="entry name" value="Rev_trsase/Diguanyl_cyclase"/>
</dbReference>
<organism evidence="4 5">
    <name type="scientific">Vibrio furnissii</name>
    <dbReference type="NCBI Taxonomy" id="29494"/>
    <lineage>
        <taxon>Bacteria</taxon>
        <taxon>Pseudomonadati</taxon>
        <taxon>Pseudomonadota</taxon>
        <taxon>Gammaproteobacteria</taxon>
        <taxon>Vibrionales</taxon>
        <taxon>Vibrionaceae</taxon>
        <taxon>Vibrio</taxon>
    </lineage>
</organism>
<proteinExistence type="predicted"/>
<dbReference type="Pfam" id="PF00563">
    <property type="entry name" value="EAL"/>
    <property type="match status" value="1"/>
</dbReference>
<dbReference type="SMART" id="SM00052">
    <property type="entry name" value="EAL"/>
    <property type="match status" value="1"/>
</dbReference>
<dbReference type="EMBL" id="LKHS01000001">
    <property type="protein sequence ID" value="KQH87970.1"/>
    <property type="molecule type" value="Genomic_DNA"/>
</dbReference>
<dbReference type="NCBIfam" id="TIGR00254">
    <property type="entry name" value="GGDEF"/>
    <property type="match status" value="1"/>
</dbReference>
<dbReference type="InterPro" id="IPR000160">
    <property type="entry name" value="GGDEF_dom"/>
</dbReference>
<dbReference type="InterPro" id="IPR035919">
    <property type="entry name" value="EAL_sf"/>
</dbReference>
<evidence type="ECO:0000256" key="1">
    <source>
        <dbReference type="SAM" id="Phobius"/>
    </source>
</evidence>
<dbReference type="Pfam" id="PF00990">
    <property type="entry name" value="GGDEF"/>
    <property type="match status" value="1"/>
</dbReference>
<dbReference type="Proteomes" id="UP000051221">
    <property type="component" value="Unassembled WGS sequence"/>
</dbReference>
<dbReference type="PROSITE" id="PS50887">
    <property type="entry name" value="GGDEF"/>
    <property type="match status" value="1"/>
</dbReference>
<evidence type="ECO:0000313" key="5">
    <source>
        <dbReference type="Proteomes" id="UP000051221"/>
    </source>
</evidence>
<feature type="transmembrane region" description="Helical" evidence="1">
    <location>
        <begin position="40"/>
        <end position="57"/>
    </location>
</feature>
<keyword evidence="1" id="KW-0472">Membrane</keyword>
<dbReference type="Gene3D" id="3.30.70.270">
    <property type="match status" value="1"/>
</dbReference>
<dbReference type="PANTHER" id="PTHR44757:SF2">
    <property type="entry name" value="BIOFILM ARCHITECTURE MAINTENANCE PROTEIN MBAA"/>
    <property type="match status" value="1"/>
</dbReference>
<dbReference type="InterPro" id="IPR052155">
    <property type="entry name" value="Biofilm_reg_signaling"/>
</dbReference>
<dbReference type="AlphaFoldDB" id="A0A0Q2MJZ9"/>
<dbReference type="CDD" id="cd01949">
    <property type="entry name" value="GGDEF"/>
    <property type="match status" value="1"/>
</dbReference>
<keyword evidence="5" id="KW-1185">Reference proteome</keyword>
<sequence length="604" mass="69136">MASTSIQSGSGLGTRFVITLLYLLSVSVISYTLLTEHHTAVQYYYAYPALMLIALISRHRWTKRLAAMGSIAVILVGSYFEPLTLDAIEESFLLIPLTYLVLFPGSLWPFVSAILLIGSYLQYQKIGTPPFYQFTEDAVELAAIAFFATVGVYYKQKLQRQLERYRRDSYTDFLTKLANRKAFTRDTKALERQRDTETHYALLQLDIDDFKLINDSLGHQQGDKLLFELAKRLKGLDFSRVDLYRMSGDEFAIILKDQYDIRFYADQVAHYILDACSQGFKLDNRSYHMTMSIGIALFEDAMHDSDIWCRNVDIAVLRAKQKGNNIIQHFDEELIGETIRNYQLERELSNAIEKQQLTLNYQPKVDIKTGEVHSAEALIRWHHPDLGLISPEEFVGLAEKSQQIIPIGRWVIETACKQAKAWQITGHNICIAVNVSTVQFLYDDIFNVVTKALRETHLDPKLLQLEITETTLMQQPQNVSETCQDLRTLGIRIAIDDFGVAYSSLNYLSQLPIDVLKIDKSFVDNCVNNHDDHMLVRTIIQLGHNMGKVVTAEGVNNHNQLHLLAIEGCDEYQGYYYSKPLPAKAFIERIEQMDYPEPTRLLAQ</sequence>
<feature type="transmembrane region" description="Helical" evidence="1">
    <location>
        <begin position="64"/>
        <end position="80"/>
    </location>
</feature>
<evidence type="ECO:0000259" key="3">
    <source>
        <dbReference type="PROSITE" id="PS50887"/>
    </source>
</evidence>
<keyword evidence="1" id="KW-0812">Transmembrane</keyword>
<dbReference type="RefSeq" id="WP_004727709.1">
    <property type="nucleotide sequence ID" value="NZ_CABLCD010000014.1"/>
</dbReference>
<dbReference type="SUPFAM" id="SSF141868">
    <property type="entry name" value="EAL domain-like"/>
    <property type="match status" value="1"/>
</dbReference>